<comment type="caution">
    <text evidence="4">The sequence shown here is derived from an EMBL/GenBank/DDBJ whole genome shotgun (WGS) entry which is preliminary data.</text>
</comment>
<keyword evidence="2 4" id="KW-0808">Transferase</keyword>
<dbReference type="PROSITE" id="PS51682">
    <property type="entry name" value="SAM_OMT_I"/>
    <property type="match status" value="1"/>
</dbReference>
<dbReference type="PANTHER" id="PTHR43167">
    <property type="entry name" value="PUTATIVE (AFU_ORTHOLOGUE AFUA_6G01830)-RELATED"/>
    <property type="match status" value="1"/>
</dbReference>
<dbReference type="GO" id="GO:0008171">
    <property type="term" value="F:O-methyltransferase activity"/>
    <property type="evidence" value="ECO:0007669"/>
    <property type="project" value="InterPro"/>
</dbReference>
<dbReference type="InterPro" id="IPR029063">
    <property type="entry name" value="SAM-dependent_MTases_sf"/>
</dbReference>
<dbReference type="EMBL" id="VFPA01000001">
    <property type="protein sequence ID" value="TQM13653.1"/>
    <property type="molecule type" value="Genomic_DNA"/>
</dbReference>
<dbReference type="PANTHER" id="PTHR43167:SF1">
    <property type="entry name" value="PUTATIVE (AFU_ORTHOLOGUE AFUA_6G01830)-RELATED"/>
    <property type="match status" value="1"/>
</dbReference>
<name>A0A543DWE3_9PSEU</name>
<reference evidence="4 5" key="1">
    <citation type="submission" date="2019-06" db="EMBL/GenBank/DDBJ databases">
        <title>Sequencing the genomes of 1000 actinobacteria strains.</title>
        <authorList>
            <person name="Klenk H.-P."/>
        </authorList>
    </citation>
    <scope>NUCLEOTIDE SEQUENCE [LARGE SCALE GENOMIC DNA]</scope>
    <source>
        <strain evidence="4 5">DSM 45301</strain>
    </source>
</reference>
<evidence type="ECO:0000256" key="3">
    <source>
        <dbReference type="ARBA" id="ARBA00022691"/>
    </source>
</evidence>
<sequence>MDPTVQKIIDELTRAGERHDADQPDRLRRWRVLEPDAGRFVRLLAHTTGARRIVEIGTSRGVSTLWLAEAARTLGGTVLSLDTDPAAQDDARRSAAEAGLDDRVEFRVQDGGEALAALADGEVDLLFLDAERTEYTAWWPHPVRVLRPGGVLVADNALSHPDEIAPFHDLLLQDPSLLVTTIAVGKGELVALRR</sequence>
<protein>
    <submittedName>
        <fullName evidence="4">Putative O-methyltransferase YrrM</fullName>
    </submittedName>
</protein>
<keyword evidence="1 4" id="KW-0489">Methyltransferase</keyword>
<keyword evidence="5" id="KW-1185">Reference proteome</keyword>
<evidence type="ECO:0000313" key="5">
    <source>
        <dbReference type="Proteomes" id="UP000315677"/>
    </source>
</evidence>
<accession>A0A543DWE3</accession>
<dbReference type="AlphaFoldDB" id="A0A543DWE3"/>
<dbReference type="CDD" id="cd02440">
    <property type="entry name" value="AdoMet_MTases"/>
    <property type="match status" value="1"/>
</dbReference>
<dbReference type="Gene3D" id="3.40.50.150">
    <property type="entry name" value="Vaccinia Virus protein VP39"/>
    <property type="match status" value="1"/>
</dbReference>
<dbReference type="Pfam" id="PF01596">
    <property type="entry name" value="Methyltransf_3"/>
    <property type="match status" value="1"/>
</dbReference>
<organism evidence="4 5">
    <name type="scientific">Pseudonocardia kunmingensis</name>
    <dbReference type="NCBI Taxonomy" id="630975"/>
    <lineage>
        <taxon>Bacteria</taxon>
        <taxon>Bacillati</taxon>
        <taxon>Actinomycetota</taxon>
        <taxon>Actinomycetes</taxon>
        <taxon>Pseudonocardiales</taxon>
        <taxon>Pseudonocardiaceae</taxon>
        <taxon>Pseudonocardia</taxon>
    </lineage>
</organism>
<dbReference type="GO" id="GO:0032259">
    <property type="term" value="P:methylation"/>
    <property type="evidence" value="ECO:0007669"/>
    <property type="project" value="UniProtKB-KW"/>
</dbReference>
<dbReference type="Proteomes" id="UP000315677">
    <property type="component" value="Unassembled WGS sequence"/>
</dbReference>
<keyword evidence="3" id="KW-0949">S-adenosyl-L-methionine</keyword>
<proteinExistence type="predicted"/>
<dbReference type="InterPro" id="IPR002935">
    <property type="entry name" value="SAM_O-MeTrfase"/>
</dbReference>
<evidence type="ECO:0000313" key="4">
    <source>
        <dbReference type="EMBL" id="TQM13653.1"/>
    </source>
</evidence>
<evidence type="ECO:0000256" key="2">
    <source>
        <dbReference type="ARBA" id="ARBA00022679"/>
    </source>
</evidence>
<dbReference type="RefSeq" id="WP_211365993.1">
    <property type="nucleotide sequence ID" value="NZ_VFPA01000001.1"/>
</dbReference>
<gene>
    <name evidence="4" type="ORF">FB558_0406</name>
</gene>
<dbReference type="SUPFAM" id="SSF53335">
    <property type="entry name" value="S-adenosyl-L-methionine-dependent methyltransferases"/>
    <property type="match status" value="1"/>
</dbReference>
<evidence type="ECO:0000256" key="1">
    <source>
        <dbReference type="ARBA" id="ARBA00022603"/>
    </source>
</evidence>